<dbReference type="HOGENOM" id="CLU_480551_0_0_1"/>
<dbReference type="OMA" id="APTEIDC"/>
<dbReference type="PRINTS" id="PR00625">
    <property type="entry name" value="JDOMAIN"/>
</dbReference>
<feature type="region of interest" description="Disordered" evidence="1">
    <location>
        <begin position="1"/>
        <end position="20"/>
    </location>
</feature>
<dbReference type="Pfam" id="PF00226">
    <property type="entry name" value="DnaJ"/>
    <property type="match status" value="1"/>
</dbReference>
<dbReference type="PROSITE" id="PS00636">
    <property type="entry name" value="DNAJ_1"/>
    <property type="match status" value="1"/>
</dbReference>
<evidence type="ECO:0000313" key="4">
    <source>
        <dbReference type="Proteomes" id="UP000002624"/>
    </source>
</evidence>
<dbReference type="CDD" id="cd06257">
    <property type="entry name" value="DnaJ"/>
    <property type="match status" value="1"/>
</dbReference>
<dbReference type="InterPro" id="IPR001623">
    <property type="entry name" value="DnaJ_domain"/>
</dbReference>
<organism evidence="3 4">
    <name type="scientific">Ajellomyces capsulatus (strain H143)</name>
    <name type="common">Darling's disease fungus</name>
    <name type="synonym">Histoplasma capsulatum</name>
    <dbReference type="NCBI Taxonomy" id="544712"/>
    <lineage>
        <taxon>Eukaryota</taxon>
        <taxon>Fungi</taxon>
        <taxon>Dikarya</taxon>
        <taxon>Ascomycota</taxon>
        <taxon>Pezizomycotina</taxon>
        <taxon>Eurotiomycetes</taxon>
        <taxon>Eurotiomycetidae</taxon>
        <taxon>Onygenales</taxon>
        <taxon>Ajellomycetaceae</taxon>
        <taxon>Histoplasma</taxon>
    </lineage>
</organism>
<dbReference type="InterPro" id="IPR050817">
    <property type="entry name" value="DjlA_DnaK_co-chaperone"/>
</dbReference>
<accession>C6HI67</accession>
<evidence type="ECO:0000259" key="2">
    <source>
        <dbReference type="PROSITE" id="PS50076"/>
    </source>
</evidence>
<dbReference type="SUPFAM" id="SSF46565">
    <property type="entry name" value="Chaperone J-domain"/>
    <property type="match status" value="1"/>
</dbReference>
<evidence type="ECO:0000256" key="1">
    <source>
        <dbReference type="SAM" id="MobiDB-lite"/>
    </source>
</evidence>
<dbReference type="OrthoDB" id="442087at2759"/>
<dbReference type="Gene3D" id="1.10.287.110">
    <property type="entry name" value="DnaJ domain"/>
    <property type="match status" value="1"/>
</dbReference>
<dbReference type="InterPro" id="IPR036869">
    <property type="entry name" value="J_dom_sf"/>
</dbReference>
<sequence length="624" mass="69625">MKKTELGKNSANPLQGFRGQLSGHPLQNALALIGAHFASSVTHPKLGNDEDPAGAPGGSEAAAEGRPRSSLPQQGGVARYLEARASVSHDLSDEIAAENLSNFAQLVPVAQQPNTSMPANNCCSVVLRSQTSRACLSGTVHARQISQGLFSAAGKRNETPFQALSRLTKSWNPGCMLRVKERQLEYLLLNGCFEASGFHCQRVSSFEQFLQARRASICDADTAGVTNRVMLRAELIGANQPEPPGRFDVNYFNLHQNPKALIPQKVISNANSAQVQGTESKDYSQTMEAPTEIDCYRVLGLTQSATAAEIKKAYRKKLLMTHPDKNPGISSDEFCKVQEAYETLQDDEKRRVFDQKYDDIREEWDMYVRGETRGRKEKKATGIPPYERSAPAPEKPFPGRRTSPGPSTFRAHSRGPRVRATPRRSYSPIHKTKARSPSPQMRRSHRPSKSDLPAQNRGPSPKRHAYSQSVPSYNYKIIRPRWATNDDIPIISPKSHRRNEPLEYAEISPRSPRSPRTPTRTNPVTLYAESYTDYYTQQVTATTVLIEPRNQYTVNKPVSPVTAERPKPSPLPYNTVTIQPSHSYAYESPYDYAVIVGSSRRFEGTVDLRLAPKLRMQRFNSDLF</sequence>
<dbReference type="Proteomes" id="UP000002624">
    <property type="component" value="Unassembled WGS sequence"/>
</dbReference>
<dbReference type="eggNOG" id="KOG0714">
    <property type="taxonomic scope" value="Eukaryota"/>
</dbReference>
<feature type="compositionally biased region" description="Low complexity" evidence="1">
    <location>
        <begin position="508"/>
        <end position="521"/>
    </location>
</feature>
<dbReference type="EMBL" id="GG692428">
    <property type="protein sequence ID" value="EER39995.1"/>
    <property type="molecule type" value="Genomic_DNA"/>
</dbReference>
<gene>
    <name evidence="3" type="ORF">HCDG_06217</name>
</gene>
<feature type="region of interest" description="Disordered" evidence="1">
    <location>
        <begin position="373"/>
        <end position="471"/>
    </location>
</feature>
<dbReference type="STRING" id="544712.C6HI67"/>
<dbReference type="SMART" id="SM00271">
    <property type="entry name" value="DnaJ"/>
    <property type="match status" value="1"/>
</dbReference>
<feature type="region of interest" description="Disordered" evidence="1">
    <location>
        <begin position="493"/>
        <end position="522"/>
    </location>
</feature>
<feature type="compositionally biased region" description="Basic residues" evidence="1">
    <location>
        <begin position="411"/>
        <end position="422"/>
    </location>
</feature>
<dbReference type="PANTHER" id="PTHR24074">
    <property type="entry name" value="CO-CHAPERONE PROTEIN DJLA"/>
    <property type="match status" value="1"/>
</dbReference>
<feature type="region of interest" description="Disordered" evidence="1">
    <location>
        <begin position="42"/>
        <end position="73"/>
    </location>
</feature>
<name>C6HI67_AJECH</name>
<reference evidence="4" key="1">
    <citation type="submission" date="2009-05" db="EMBL/GenBank/DDBJ databases">
        <title>The genome sequence of Ajellomyces capsulatus strain H143.</title>
        <authorList>
            <person name="Champion M."/>
            <person name="Cuomo C.A."/>
            <person name="Ma L.-J."/>
            <person name="Henn M.R."/>
            <person name="Sil A."/>
            <person name="Goldman B."/>
            <person name="Young S.K."/>
            <person name="Kodira C.D."/>
            <person name="Zeng Q."/>
            <person name="Koehrsen M."/>
            <person name="Alvarado L."/>
            <person name="Berlin A.M."/>
            <person name="Borenstein D."/>
            <person name="Chen Z."/>
            <person name="Engels R."/>
            <person name="Freedman E."/>
            <person name="Gellesch M."/>
            <person name="Goldberg J."/>
            <person name="Griggs A."/>
            <person name="Gujja S."/>
            <person name="Heiman D.I."/>
            <person name="Hepburn T.A."/>
            <person name="Howarth C."/>
            <person name="Jen D."/>
            <person name="Larson L."/>
            <person name="Lewis B."/>
            <person name="Mehta T."/>
            <person name="Park D."/>
            <person name="Pearson M."/>
            <person name="Roberts A."/>
            <person name="Saif S."/>
            <person name="Shea T.D."/>
            <person name="Shenoy N."/>
            <person name="Sisk P."/>
            <person name="Stolte C."/>
            <person name="Sykes S."/>
            <person name="Walk T."/>
            <person name="White J."/>
            <person name="Yandava C."/>
            <person name="Klein B."/>
            <person name="McEwen J.G."/>
            <person name="Puccia R."/>
            <person name="Goldman G.H."/>
            <person name="Felipe M.S."/>
            <person name="Nino-Vega G."/>
            <person name="San-Blas G."/>
            <person name="Taylor J.W."/>
            <person name="Mendoza L."/>
            <person name="Galagan J.E."/>
            <person name="Nusbaum C."/>
            <person name="Birren B.W."/>
        </authorList>
    </citation>
    <scope>NUCLEOTIDE SEQUENCE [LARGE SCALE GENOMIC DNA]</scope>
    <source>
        <strain evidence="4">H143</strain>
    </source>
</reference>
<dbReference type="PROSITE" id="PS50076">
    <property type="entry name" value="DNAJ_2"/>
    <property type="match status" value="1"/>
</dbReference>
<feature type="domain" description="J" evidence="2">
    <location>
        <begin position="294"/>
        <end position="357"/>
    </location>
</feature>
<dbReference type="VEuPathDB" id="FungiDB:HCDG_06217"/>
<dbReference type="AlphaFoldDB" id="C6HI67"/>
<evidence type="ECO:0000313" key="3">
    <source>
        <dbReference type="EMBL" id="EER39995.1"/>
    </source>
</evidence>
<protein>
    <recommendedName>
        <fullName evidence="2">J domain-containing protein</fullName>
    </recommendedName>
</protein>
<proteinExistence type="predicted"/>
<dbReference type="InterPro" id="IPR018253">
    <property type="entry name" value="DnaJ_domain_CS"/>
</dbReference>